<evidence type="ECO:0000313" key="3">
    <source>
        <dbReference type="EMBL" id="RLV48707.1"/>
    </source>
</evidence>
<feature type="chain" id="PRO_5018126104" description="Phospholipase D-like domain-containing protein" evidence="1">
    <location>
        <begin position="35"/>
        <end position="465"/>
    </location>
</feature>
<dbReference type="AlphaFoldDB" id="A0A3L8P190"/>
<dbReference type="Pfam" id="PF13091">
    <property type="entry name" value="PLDc_2"/>
    <property type="match status" value="1"/>
</dbReference>
<dbReference type="SUPFAM" id="SSF56024">
    <property type="entry name" value="Phospholipase D/nuclease"/>
    <property type="match status" value="1"/>
</dbReference>
<organism evidence="3 4">
    <name type="scientific">Nocardioides mangrovicus</name>
    <dbReference type="NCBI Taxonomy" id="2478913"/>
    <lineage>
        <taxon>Bacteria</taxon>
        <taxon>Bacillati</taxon>
        <taxon>Actinomycetota</taxon>
        <taxon>Actinomycetes</taxon>
        <taxon>Propionibacteriales</taxon>
        <taxon>Nocardioidaceae</taxon>
        <taxon>Nocardioides</taxon>
    </lineage>
</organism>
<dbReference type="OrthoDB" id="3740959at2"/>
<dbReference type="InterPro" id="IPR006311">
    <property type="entry name" value="TAT_signal"/>
</dbReference>
<dbReference type="Gene3D" id="3.30.870.10">
    <property type="entry name" value="Endonuclease Chain A"/>
    <property type="match status" value="2"/>
</dbReference>
<evidence type="ECO:0000259" key="2">
    <source>
        <dbReference type="Pfam" id="PF13091"/>
    </source>
</evidence>
<proteinExistence type="predicted"/>
<reference evidence="3 4" key="1">
    <citation type="submission" date="2018-10" db="EMBL/GenBank/DDBJ databases">
        <title>Marmoricola sp. 4Q3S-7 whole genome shotgun sequence.</title>
        <authorList>
            <person name="Li F."/>
        </authorList>
    </citation>
    <scope>NUCLEOTIDE SEQUENCE [LARGE SCALE GENOMIC DNA]</scope>
    <source>
        <strain evidence="3 4">4Q3S-7</strain>
    </source>
</reference>
<dbReference type="Proteomes" id="UP000281708">
    <property type="component" value="Unassembled WGS sequence"/>
</dbReference>
<sequence length="465" mass="50994">MTKNKRGLIGTGGLIALLLVVTGLTGAGVSSAQAATSAKPKHNKTGHYSPPNGAIFNYPFSGKKNRYRIRTHVLKTIKSVPPGGQIRIAAYSVNDNTTVDALIAAKRRGVSVQVVVNSHNVHGTEYHGSSPSFIRLMHTLGQRIHRKGVADDRVSFAKYCRKSCRGKGGNVHYKMFLFSSAGSKNLVTMVGSPNLTTLAAQGQWNHLITYSGNPTTWAYYNTMFNEMKIDKPQPHPYRVYGPTQGVTPETWFFPRPGTQAGDDPLAVAMKKIQCTGVSSPYGSGGRTVIRIGQYAWYGARGNWLAKDVRALWNQGCNIKLETAVLGPTARAILRNHSGRGAIPTRETGSWSKTTGRPLTYNHSKYMTVSGIYDGQPQTITWVGTTNWSTLGFYSDDMTQVWSSIDPIANDPYPYPGSMYADFVKNFNKIWRGPQTHLPQSHHTITVTGRVSELFHGDDGVLLGED</sequence>
<name>A0A3L8P190_9ACTN</name>
<accession>A0A3L8P190</accession>
<gene>
    <name evidence="3" type="ORF">D9V37_13340</name>
</gene>
<comment type="caution">
    <text evidence="3">The sequence shown here is derived from an EMBL/GenBank/DDBJ whole genome shotgun (WGS) entry which is preliminary data.</text>
</comment>
<keyword evidence="1" id="KW-0732">Signal</keyword>
<evidence type="ECO:0000256" key="1">
    <source>
        <dbReference type="SAM" id="SignalP"/>
    </source>
</evidence>
<protein>
    <recommendedName>
        <fullName evidence="2">Phospholipase D-like domain-containing protein</fullName>
    </recommendedName>
</protein>
<dbReference type="EMBL" id="RDBE01000008">
    <property type="protein sequence ID" value="RLV48707.1"/>
    <property type="molecule type" value="Genomic_DNA"/>
</dbReference>
<evidence type="ECO:0000313" key="4">
    <source>
        <dbReference type="Proteomes" id="UP000281708"/>
    </source>
</evidence>
<dbReference type="PROSITE" id="PS51318">
    <property type="entry name" value="TAT"/>
    <property type="match status" value="1"/>
</dbReference>
<feature type="domain" description="Phospholipase D-like" evidence="2">
    <location>
        <begin position="85"/>
        <end position="227"/>
    </location>
</feature>
<dbReference type="RefSeq" id="WP_121806669.1">
    <property type="nucleotide sequence ID" value="NZ_RDBE01000008.1"/>
</dbReference>
<dbReference type="InterPro" id="IPR025202">
    <property type="entry name" value="PLD-like_dom"/>
</dbReference>
<keyword evidence="4" id="KW-1185">Reference proteome</keyword>
<feature type="signal peptide" evidence="1">
    <location>
        <begin position="1"/>
        <end position="34"/>
    </location>
</feature>